<keyword evidence="4" id="KW-1185">Reference proteome</keyword>
<keyword evidence="1" id="KW-0812">Transmembrane</keyword>
<feature type="domain" description="Acyltransferase 3" evidence="2">
    <location>
        <begin position="2"/>
        <end position="296"/>
    </location>
</feature>
<evidence type="ECO:0000256" key="1">
    <source>
        <dbReference type="SAM" id="Phobius"/>
    </source>
</evidence>
<feature type="transmembrane region" description="Helical" evidence="1">
    <location>
        <begin position="213"/>
        <end position="236"/>
    </location>
</feature>
<accession>H3NL62</accession>
<feature type="transmembrane region" description="Helical" evidence="1">
    <location>
        <begin position="135"/>
        <end position="153"/>
    </location>
</feature>
<sequence>MGLAAILILLYHIYPVSNTSMFYNIEKYIIKNSQLGVDMFFFCSAYMYKFSDKTNYKKFIIKKVIKIYPIFVISTFIYFLMGSIGIKQTLMTIIGIDFFLKWGGSFLWFIPAILILYSLLLIYEKLSTKYDKRKVLFVIIFIFLLFIILSYKYSVNKSINIFLFRFPIIILGFLLSNYEGRFIYRKKGIYSILLLIIGSIVNYIYFFKIKYNYIFVESFYILSLPLVLGCILFLDFIQGSINLKKLRVFGKISLELYCVQMIIGFMLFEKLINFTQNRIISFLCDFIIIFIISWLYEKIIRLISIKLSTILAIYYK</sequence>
<evidence type="ECO:0000313" key="4">
    <source>
        <dbReference type="Proteomes" id="UP000004191"/>
    </source>
</evidence>
<feature type="transmembrane region" description="Helical" evidence="1">
    <location>
        <begin position="279"/>
        <end position="296"/>
    </location>
</feature>
<dbReference type="InterPro" id="IPR002656">
    <property type="entry name" value="Acyl_transf_3_dom"/>
</dbReference>
<dbReference type="eggNOG" id="ENOG503416J">
    <property type="taxonomic scope" value="Bacteria"/>
</dbReference>
<evidence type="ECO:0000259" key="2">
    <source>
        <dbReference type="Pfam" id="PF01757"/>
    </source>
</evidence>
<dbReference type="STRING" id="883114.HMPREF9709_00073"/>
<dbReference type="GeneID" id="300551559"/>
<organism evidence="3 4">
    <name type="scientific">Helcococcus kunzii ATCC 51366</name>
    <dbReference type="NCBI Taxonomy" id="883114"/>
    <lineage>
        <taxon>Bacteria</taxon>
        <taxon>Bacillati</taxon>
        <taxon>Bacillota</taxon>
        <taxon>Tissierellia</taxon>
        <taxon>Tissierellales</taxon>
        <taxon>Peptoniphilaceae</taxon>
        <taxon>Helcococcus</taxon>
    </lineage>
</organism>
<evidence type="ECO:0000313" key="3">
    <source>
        <dbReference type="EMBL" id="EHR36318.1"/>
    </source>
</evidence>
<keyword evidence="1" id="KW-0472">Membrane</keyword>
<feature type="transmembrane region" description="Helical" evidence="1">
    <location>
        <begin position="106"/>
        <end position="123"/>
    </location>
</feature>
<protein>
    <recommendedName>
        <fullName evidence="2">Acyltransferase 3 domain-containing protein</fullName>
    </recommendedName>
</protein>
<dbReference type="HOGENOM" id="CLU_887619_0_0_9"/>
<feature type="transmembrane region" description="Helical" evidence="1">
    <location>
        <begin position="68"/>
        <end position="86"/>
    </location>
</feature>
<keyword evidence="1" id="KW-1133">Transmembrane helix</keyword>
<reference evidence="3 4" key="1">
    <citation type="submission" date="2012-01" db="EMBL/GenBank/DDBJ databases">
        <title>The Genome Sequence of Helcococcus kunzii ATCC 51366.</title>
        <authorList>
            <consortium name="The Broad Institute Genome Sequencing Platform"/>
            <person name="Earl A."/>
            <person name="Ward D."/>
            <person name="Feldgarden M."/>
            <person name="Gevers D."/>
            <person name="Huys G."/>
            <person name="Young S.K."/>
            <person name="Zeng Q."/>
            <person name="Gargeya S."/>
            <person name="Fitzgerald M."/>
            <person name="Haas B."/>
            <person name="Abouelleil A."/>
            <person name="Alvarado L."/>
            <person name="Arachchi H.M."/>
            <person name="Berlin A."/>
            <person name="Chapman S.B."/>
            <person name="Gearin G."/>
            <person name="Goldberg J."/>
            <person name="Griggs A."/>
            <person name="Gujja S."/>
            <person name="Hansen M."/>
            <person name="Heiman D."/>
            <person name="Howarth C."/>
            <person name="Larimer J."/>
            <person name="Lui A."/>
            <person name="MacDonald P.J.P."/>
            <person name="McCowen C."/>
            <person name="Montmayeur A."/>
            <person name="Murphy C."/>
            <person name="Neiman D."/>
            <person name="Pearson M."/>
            <person name="Priest M."/>
            <person name="Roberts A."/>
            <person name="Saif S."/>
            <person name="Shea T."/>
            <person name="Sisk P."/>
            <person name="Stolte C."/>
            <person name="Sykes S."/>
            <person name="Wortman J."/>
            <person name="Nusbaum C."/>
            <person name="Birren B."/>
        </authorList>
    </citation>
    <scope>NUCLEOTIDE SEQUENCE [LARGE SCALE GENOMIC DNA]</scope>
    <source>
        <strain evidence="3 4">ATCC 51366</strain>
    </source>
</reference>
<gene>
    <name evidence="3" type="ORF">HMPREF9709_00073</name>
</gene>
<dbReference type="RefSeq" id="WP_005396871.1">
    <property type="nucleotide sequence ID" value="NZ_JH601088.1"/>
</dbReference>
<comment type="caution">
    <text evidence="3">The sequence shown here is derived from an EMBL/GenBank/DDBJ whole genome shotgun (WGS) entry which is preliminary data.</text>
</comment>
<feature type="transmembrane region" description="Helical" evidence="1">
    <location>
        <begin position="159"/>
        <end position="176"/>
    </location>
</feature>
<feature type="transmembrane region" description="Helical" evidence="1">
    <location>
        <begin position="188"/>
        <end position="207"/>
    </location>
</feature>
<dbReference type="GO" id="GO:0016747">
    <property type="term" value="F:acyltransferase activity, transferring groups other than amino-acyl groups"/>
    <property type="evidence" value="ECO:0007669"/>
    <property type="project" value="InterPro"/>
</dbReference>
<proteinExistence type="predicted"/>
<dbReference type="AlphaFoldDB" id="H3NL62"/>
<dbReference type="Pfam" id="PF01757">
    <property type="entry name" value="Acyl_transf_3"/>
    <property type="match status" value="1"/>
</dbReference>
<dbReference type="EMBL" id="AGEI01000002">
    <property type="protein sequence ID" value="EHR36318.1"/>
    <property type="molecule type" value="Genomic_DNA"/>
</dbReference>
<dbReference type="Proteomes" id="UP000004191">
    <property type="component" value="Unassembled WGS sequence"/>
</dbReference>
<name>H3NL62_9FIRM</name>
<feature type="transmembrane region" description="Helical" evidence="1">
    <location>
        <begin position="248"/>
        <end position="267"/>
    </location>
</feature>